<accession>A0A2T9ZJG1</accession>
<sequence>MEEKFNQLEITVQQLTEEGVNTTLEDDFFRRTLNGDKKSDIINNCPCVKAISETTRSVDYLIHSLLQDITDVSPNDH</sequence>
<protein>
    <submittedName>
        <fullName evidence="1">Uncharacterized protein</fullName>
    </submittedName>
</protein>
<organism evidence="1 2">
    <name type="scientific">Smittium megazygosporum</name>
    <dbReference type="NCBI Taxonomy" id="133381"/>
    <lineage>
        <taxon>Eukaryota</taxon>
        <taxon>Fungi</taxon>
        <taxon>Fungi incertae sedis</taxon>
        <taxon>Zoopagomycota</taxon>
        <taxon>Kickxellomycotina</taxon>
        <taxon>Harpellomycetes</taxon>
        <taxon>Harpellales</taxon>
        <taxon>Legeriomycetaceae</taxon>
        <taxon>Smittium</taxon>
    </lineage>
</organism>
<dbReference type="AlphaFoldDB" id="A0A2T9ZJG1"/>
<evidence type="ECO:0000313" key="1">
    <source>
        <dbReference type="EMBL" id="PVV04690.1"/>
    </source>
</evidence>
<dbReference type="Proteomes" id="UP000245609">
    <property type="component" value="Unassembled WGS sequence"/>
</dbReference>
<dbReference type="EMBL" id="MBFS01000093">
    <property type="protein sequence ID" value="PVV04690.1"/>
    <property type="molecule type" value="Genomic_DNA"/>
</dbReference>
<evidence type="ECO:0000313" key="2">
    <source>
        <dbReference type="Proteomes" id="UP000245609"/>
    </source>
</evidence>
<comment type="caution">
    <text evidence="1">The sequence shown here is derived from an EMBL/GenBank/DDBJ whole genome shotgun (WGS) entry which is preliminary data.</text>
</comment>
<proteinExistence type="predicted"/>
<gene>
    <name evidence="1" type="ORF">BB560_000801</name>
</gene>
<name>A0A2T9ZJG1_9FUNG</name>
<keyword evidence="2" id="KW-1185">Reference proteome</keyword>
<reference evidence="1 2" key="1">
    <citation type="journal article" date="2018" name="MBio">
        <title>Comparative Genomics Reveals the Core Gene Toolbox for the Fungus-Insect Symbiosis.</title>
        <authorList>
            <person name="Wang Y."/>
            <person name="Stata M."/>
            <person name="Wang W."/>
            <person name="Stajich J.E."/>
            <person name="White M.M."/>
            <person name="Moncalvo J.M."/>
        </authorList>
    </citation>
    <scope>NUCLEOTIDE SEQUENCE [LARGE SCALE GENOMIC DNA]</scope>
    <source>
        <strain evidence="1 2">SC-DP-2</strain>
    </source>
</reference>